<dbReference type="GO" id="GO:0005737">
    <property type="term" value="C:cytoplasm"/>
    <property type="evidence" value="ECO:0007669"/>
    <property type="project" value="UniProtKB-ARBA"/>
</dbReference>
<comment type="similarity">
    <text evidence="1 5">Belongs to the AB hydrolase superfamily. Lipase family.</text>
</comment>
<dbReference type="PANTHER" id="PTHR31828">
    <property type="entry name" value="PHOSPHOLIPASE A1-IIGAMMA"/>
    <property type="match status" value="1"/>
</dbReference>
<keyword evidence="3 5" id="KW-0442">Lipid degradation</keyword>
<organism evidence="7 8">
    <name type="scientific">Amborella trichopoda</name>
    <dbReference type="NCBI Taxonomy" id="13333"/>
    <lineage>
        <taxon>Eukaryota</taxon>
        <taxon>Viridiplantae</taxon>
        <taxon>Streptophyta</taxon>
        <taxon>Embryophyta</taxon>
        <taxon>Tracheophyta</taxon>
        <taxon>Spermatophyta</taxon>
        <taxon>Magnoliopsida</taxon>
        <taxon>Amborellales</taxon>
        <taxon>Amborellaceae</taxon>
        <taxon>Amborella</taxon>
    </lineage>
</organism>
<dbReference type="HOGENOM" id="CLU_018841_0_0_1"/>
<evidence type="ECO:0000259" key="6">
    <source>
        <dbReference type="Pfam" id="PF01764"/>
    </source>
</evidence>
<dbReference type="SUPFAM" id="SSF53474">
    <property type="entry name" value="alpha/beta-Hydrolases"/>
    <property type="match status" value="1"/>
</dbReference>
<dbReference type="EC" id="3.1.1.-" evidence="5"/>
<dbReference type="eggNOG" id="KOG4569">
    <property type="taxonomic scope" value="Eukaryota"/>
</dbReference>
<dbReference type="Gramene" id="ERN13943">
    <property type="protein sequence ID" value="ERN13943"/>
    <property type="gene ID" value="AMTR_s00021p00129470"/>
</dbReference>
<protein>
    <recommendedName>
        <fullName evidence="5">Phospholipase A1</fullName>
        <ecNumber evidence="5">3.1.1.-</ecNumber>
    </recommendedName>
</protein>
<evidence type="ECO:0000256" key="1">
    <source>
        <dbReference type="ARBA" id="ARBA00010701"/>
    </source>
</evidence>
<evidence type="ECO:0000313" key="7">
    <source>
        <dbReference type="EMBL" id="ERN13943.1"/>
    </source>
</evidence>
<sequence>MSIRTVASRWRILQGRDNWEGLLDPLDLDLRRLLLLYGDMAQAAYDAFNHERVSKYAGSCRYAKRDFFSKVNLVNGNPFEYTITKFIYATSSVQVPEAFLIRSLSREAWSKESNWMGFVAVATDNGKKQLGRRDVVIAWRGTIEALEWVEDFDIGQVSAAPISGGGDDAKVHRGWFSIYTSDDSKSPYNNTSAREQVMSEVRRLVEAYKDEEMSITITGHSLGAALTTLNAIDIVANGTNIPKGRPGTQIPVTGIVFASPRVGNTEFKKRFEGSQGLKLLRVTNALDIVPNYPLISYDDVGVNLGIDTRKSDFLKSPVGPSGVHNLEIYLHGVAGTQGKKGGFKLEIPRDIALVNKSLDVLKVDYTVPASWKVEKNKGMVQLPDGSWKLMDHENEDGF</sequence>
<dbReference type="InterPro" id="IPR029058">
    <property type="entry name" value="AB_hydrolase_fold"/>
</dbReference>
<dbReference type="InterPro" id="IPR033556">
    <property type="entry name" value="PLA"/>
</dbReference>
<accession>W1PZS7</accession>
<evidence type="ECO:0000256" key="3">
    <source>
        <dbReference type="ARBA" id="ARBA00022963"/>
    </source>
</evidence>
<keyword evidence="2 5" id="KW-0378">Hydrolase</keyword>
<dbReference type="InterPro" id="IPR002921">
    <property type="entry name" value="Fungal_lipase-type"/>
</dbReference>
<dbReference type="OrthoDB" id="438440at2759"/>
<dbReference type="Pfam" id="PF01764">
    <property type="entry name" value="Lipase_3"/>
    <property type="match status" value="1"/>
</dbReference>
<keyword evidence="8" id="KW-1185">Reference proteome</keyword>
<keyword evidence="4 5" id="KW-0443">Lipid metabolism</keyword>
<name>W1PZS7_AMBTC</name>
<dbReference type="FunFam" id="3.40.50.1820:FF:000065">
    <property type="entry name" value="Phospholipase A1-II 3"/>
    <property type="match status" value="1"/>
</dbReference>
<evidence type="ECO:0000256" key="4">
    <source>
        <dbReference type="ARBA" id="ARBA00023098"/>
    </source>
</evidence>
<gene>
    <name evidence="7" type="ORF">AMTR_s00021p00129470</name>
</gene>
<feature type="domain" description="Fungal lipase-type" evidence="6">
    <location>
        <begin position="136"/>
        <end position="295"/>
    </location>
</feature>
<dbReference type="EMBL" id="KI392560">
    <property type="protein sequence ID" value="ERN13943.1"/>
    <property type="molecule type" value="Genomic_DNA"/>
</dbReference>
<evidence type="ECO:0000313" key="8">
    <source>
        <dbReference type="Proteomes" id="UP000017836"/>
    </source>
</evidence>
<proteinExistence type="inferred from homology"/>
<dbReference type="Proteomes" id="UP000017836">
    <property type="component" value="Unassembled WGS sequence"/>
</dbReference>
<comment type="function">
    <text evidence="5">Acylhydrolase that catalyzes the hydrolysis of phospholipids at the sn-1 position.</text>
</comment>
<dbReference type="GO" id="GO:0008970">
    <property type="term" value="F:phospholipase A1 activity"/>
    <property type="evidence" value="ECO:0007669"/>
    <property type="project" value="UniProtKB-UniRule"/>
</dbReference>
<dbReference type="OMA" id="WKLLDHE"/>
<dbReference type="AlphaFoldDB" id="W1PZS7"/>
<evidence type="ECO:0000256" key="5">
    <source>
        <dbReference type="RuleBase" id="RU367093"/>
    </source>
</evidence>
<reference evidence="8" key="1">
    <citation type="journal article" date="2013" name="Science">
        <title>The Amborella genome and the evolution of flowering plants.</title>
        <authorList>
            <consortium name="Amborella Genome Project"/>
        </authorList>
    </citation>
    <scope>NUCLEOTIDE SEQUENCE [LARGE SCALE GENOMIC DNA]</scope>
</reference>
<dbReference type="CDD" id="cd00519">
    <property type="entry name" value="Lipase_3"/>
    <property type="match status" value="1"/>
</dbReference>
<dbReference type="KEGG" id="atr:18442190"/>
<dbReference type="Gene3D" id="3.40.50.1820">
    <property type="entry name" value="alpha/beta hydrolase"/>
    <property type="match status" value="1"/>
</dbReference>
<dbReference type="GO" id="GO:0016042">
    <property type="term" value="P:lipid catabolic process"/>
    <property type="evidence" value="ECO:0007669"/>
    <property type="project" value="UniProtKB-UniRule"/>
</dbReference>
<dbReference type="PANTHER" id="PTHR31828:SF1">
    <property type="entry name" value="PHOSPHOLIPASE A1-IIGAMMA"/>
    <property type="match status" value="1"/>
</dbReference>
<evidence type="ECO:0000256" key="2">
    <source>
        <dbReference type="ARBA" id="ARBA00022801"/>
    </source>
</evidence>